<feature type="compositionally biased region" description="Polar residues" evidence="1">
    <location>
        <begin position="236"/>
        <end position="255"/>
    </location>
</feature>
<keyword evidence="3" id="KW-1185">Reference proteome</keyword>
<feature type="compositionally biased region" description="Low complexity" evidence="1">
    <location>
        <begin position="146"/>
        <end position="159"/>
    </location>
</feature>
<gene>
    <name evidence="2" type="ORF">J1605_018526</name>
</gene>
<feature type="compositionally biased region" description="Low complexity" evidence="1">
    <location>
        <begin position="104"/>
        <end position="115"/>
    </location>
</feature>
<feature type="compositionally biased region" description="Basic residues" evidence="1">
    <location>
        <begin position="1"/>
        <end position="11"/>
    </location>
</feature>
<evidence type="ECO:0000256" key="1">
    <source>
        <dbReference type="SAM" id="MobiDB-lite"/>
    </source>
</evidence>
<feature type="compositionally biased region" description="Pro residues" evidence="1">
    <location>
        <begin position="26"/>
        <end position="44"/>
    </location>
</feature>
<evidence type="ECO:0000313" key="3">
    <source>
        <dbReference type="Proteomes" id="UP001159641"/>
    </source>
</evidence>
<organism evidence="2 3">
    <name type="scientific">Eschrichtius robustus</name>
    <name type="common">California gray whale</name>
    <name type="synonym">Eschrichtius gibbosus</name>
    <dbReference type="NCBI Taxonomy" id="9764"/>
    <lineage>
        <taxon>Eukaryota</taxon>
        <taxon>Metazoa</taxon>
        <taxon>Chordata</taxon>
        <taxon>Craniata</taxon>
        <taxon>Vertebrata</taxon>
        <taxon>Euteleostomi</taxon>
        <taxon>Mammalia</taxon>
        <taxon>Eutheria</taxon>
        <taxon>Laurasiatheria</taxon>
        <taxon>Artiodactyla</taxon>
        <taxon>Whippomorpha</taxon>
        <taxon>Cetacea</taxon>
        <taxon>Mysticeti</taxon>
        <taxon>Eschrichtiidae</taxon>
        <taxon>Eschrichtius</taxon>
    </lineage>
</organism>
<feature type="region of interest" description="Disordered" evidence="1">
    <location>
        <begin position="1"/>
        <end position="306"/>
    </location>
</feature>
<protein>
    <submittedName>
        <fullName evidence="2">Uncharacterized protein</fullName>
    </submittedName>
</protein>
<dbReference type="Proteomes" id="UP001159641">
    <property type="component" value="Unassembled WGS sequence"/>
</dbReference>
<reference evidence="2 3" key="1">
    <citation type="submission" date="2022-11" db="EMBL/GenBank/DDBJ databases">
        <title>Whole genome sequence of Eschrichtius robustus ER-17-0199.</title>
        <authorList>
            <person name="Bruniche-Olsen A."/>
            <person name="Black A.N."/>
            <person name="Fields C.J."/>
            <person name="Walden K."/>
            <person name="Dewoody J.A."/>
        </authorList>
    </citation>
    <scope>NUCLEOTIDE SEQUENCE [LARGE SCALE GENOMIC DNA]</scope>
    <source>
        <strain evidence="2">ER-17-0199</strain>
        <tissue evidence="2">Blubber</tissue>
    </source>
</reference>
<evidence type="ECO:0000313" key="2">
    <source>
        <dbReference type="EMBL" id="KAJ8795180.1"/>
    </source>
</evidence>
<sequence>MGVQGHARKNRPAAAGPWSPAHRGPRPAPPPLTTPSPAPPPTSPPRALGRSAQRAPQKPSLWRRDQRRPRAGSGCGGAGPAAAARLPQLVSPEPAELGPRPRAPRASASADPAAPQTQGTAALSPPTHLEDPWNTSFGPVPPASTPIPASSPALLGSPSVPQEVTETPLASASSPAPGPAPPEDPVTQGGPGTPREDAAGPSPGSTRGASAHPWVAAPPGSTTSSRSRSAELLGTGESTSEPFGSGSSAGPQTTTARRKGVAPSQAARPETPGSRPEPETGARPLASLGVGDTALAPGSSFGETKP</sequence>
<proteinExistence type="predicted"/>
<comment type="caution">
    <text evidence="2">The sequence shown here is derived from an EMBL/GenBank/DDBJ whole genome shotgun (WGS) entry which is preliminary data.</text>
</comment>
<name>A0AB34HW28_ESCRO</name>
<dbReference type="EMBL" id="JAIQCJ010000605">
    <property type="protein sequence ID" value="KAJ8795180.1"/>
    <property type="molecule type" value="Genomic_DNA"/>
</dbReference>
<dbReference type="AlphaFoldDB" id="A0AB34HW28"/>
<accession>A0AB34HW28</accession>